<dbReference type="EMBL" id="ADKM02000122">
    <property type="protein sequence ID" value="EGC01872.1"/>
    <property type="molecule type" value="Genomic_DNA"/>
</dbReference>
<dbReference type="RefSeq" id="WP_002852265.1">
    <property type="nucleotide sequence ID" value="NZ_ADKM02000122.1"/>
</dbReference>
<dbReference type="Proteomes" id="UP000004259">
    <property type="component" value="Unassembled WGS sequence"/>
</dbReference>
<comment type="caution">
    <text evidence="1">The sequence shown here is derived from an EMBL/GenBank/DDBJ whole genome shotgun (WGS) entry which is preliminary data.</text>
</comment>
<protein>
    <submittedName>
        <fullName evidence="1">Uncharacterized protein</fullName>
    </submittedName>
</protein>
<reference evidence="1 2" key="1">
    <citation type="submission" date="2011-02" db="EMBL/GenBank/DDBJ databases">
        <authorList>
            <person name="Nelson K.E."/>
            <person name="Sutton G."/>
            <person name="Torralba M."/>
            <person name="Durkin S."/>
            <person name="Harkins D."/>
            <person name="Montgomery R."/>
            <person name="Ziemer C."/>
            <person name="Klaassens E."/>
            <person name="Ocuiv P."/>
            <person name="Morrison M."/>
        </authorList>
    </citation>
    <scope>NUCLEOTIDE SEQUENCE [LARGE SCALE GENOMIC DNA]</scope>
    <source>
        <strain evidence="1 2">8</strain>
    </source>
</reference>
<keyword evidence="2" id="KW-1185">Reference proteome</keyword>
<dbReference type="AlphaFoldDB" id="E9SG67"/>
<dbReference type="STRING" id="246199.CUS_7788"/>
<evidence type="ECO:0000313" key="1">
    <source>
        <dbReference type="EMBL" id="EGC01872.1"/>
    </source>
</evidence>
<name>E9SG67_RUMAL</name>
<proteinExistence type="predicted"/>
<dbReference type="OrthoDB" id="1822862at2"/>
<organism evidence="1 2">
    <name type="scientific">Ruminococcus albus 8</name>
    <dbReference type="NCBI Taxonomy" id="246199"/>
    <lineage>
        <taxon>Bacteria</taxon>
        <taxon>Bacillati</taxon>
        <taxon>Bacillota</taxon>
        <taxon>Clostridia</taxon>
        <taxon>Eubacteriales</taxon>
        <taxon>Oscillospiraceae</taxon>
        <taxon>Ruminococcus</taxon>
    </lineage>
</organism>
<gene>
    <name evidence="1" type="ORF">CUS_7788</name>
</gene>
<evidence type="ECO:0000313" key="2">
    <source>
        <dbReference type="Proteomes" id="UP000004259"/>
    </source>
</evidence>
<sequence length="77" mass="8593">MSKFTRFKLCAAAALVFTAMSDSCEKLELLKQNTFFPSQALEFDAEEKSPHGELVVISPKGKIEISFKIAELLQNLL</sequence>
<accession>E9SG67</accession>